<accession>A0ABV1F7G6</accession>
<keyword evidence="1" id="KW-0812">Transmembrane</keyword>
<evidence type="ECO:0000313" key="2">
    <source>
        <dbReference type="EMBL" id="MEQ2469318.1"/>
    </source>
</evidence>
<evidence type="ECO:0000256" key="1">
    <source>
        <dbReference type="SAM" id="Phobius"/>
    </source>
</evidence>
<keyword evidence="3" id="KW-1185">Reference proteome</keyword>
<dbReference type="Proteomes" id="UP001490816">
    <property type="component" value="Unassembled WGS sequence"/>
</dbReference>
<name>A0ABV1F7G6_9FIRM</name>
<feature type="transmembrane region" description="Helical" evidence="1">
    <location>
        <begin position="107"/>
        <end position="125"/>
    </location>
</feature>
<reference evidence="2 3" key="1">
    <citation type="submission" date="2024-03" db="EMBL/GenBank/DDBJ databases">
        <title>Human intestinal bacterial collection.</title>
        <authorList>
            <person name="Pauvert C."/>
            <person name="Hitch T.C.A."/>
            <person name="Clavel T."/>
        </authorList>
    </citation>
    <scope>NUCLEOTIDE SEQUENCE [LARGE SCALE GENOMIC DNA]</scope>
    <source>
        <strain evidence="2 3">CLA-JM-H38</strain>
    </source>
</reference>
<feature type="transmembrane region" description="Helical" evidence="1">
    <location>
        <begin position="72"/>
        <end position="95"/>
    </location>
</feature>
<feature type="transmembrane region" description="Helical" evidence="1">
    <location>
        <begin position="39"/>
        <end position="60"/>
    </location>
</feature>
<sequence length="178" mass="19899">MKTKLNCYYILNTLLLISGIAFDFILFLHPFFISVAMKIIIATVLCVVVILDVFICKQLLSEGSPKMPKTESIFVSVLTFVLLISQSIYLTIITLMGANEILGTIKAIQYVVLISIILLVATRLHNKYITKKHTLAFGIDIIAIVMCLIIFANCVLCLINGNDLFSYIAINEYNKLNS</sequence>
<comment type="caution">
    <text evidence="2">The sequence shown here is derived from an EMBL/GenBank/DDBJ whole genome shotgun (WGS) entry which is preliminary data.</text>
</comment>
<feature type="transmembrane region" description="Helical" evidence="1">
    <location>
        <begin position="7"/>
        <end position="33"/>
    </location>
</feature>
<dbReference type="EMBL" id="JBBMEZ010000005">
    <property type="protein sequence ID" value="MEQ2469318.1"/>
    <property type="molecule type" value="Genomic_DNA"/>
</dbReference>
<evidence type="ECO:0000313" key="3">
    <source>
        <dbReference type="Proteomes" id="UP001490816"/>
    </source>
</evidence>
<keyword evidence="1" id="KW-1133">Transmembrane helix</keyword>
<organism evidence="2 3">
    <name type="scientific">Ruminococcoides intestinale</name>
    <dbReference type="NCBI Taxonomy" id="3133162"/>
    <lineage>
        <taxon>Bacteria</taxon>
        <taxon>Bacillati</taxon>
        <taxon>Bacillota</taxon>
        <taxon>Clostridia</taxon>
        <taxon>Eubacteriales</taxon>
        <taxon>Oscillospiraceae</taxon>
        <taxon>Ruminococcoides</taxon>
    </lineage>
</organism>
<gene>
    <name evidence="2" type="ORF">WMO39_03070</name>
</gene>
<proteinExistence type="predicted"/>
<keyword evidence="1" id="KW-0472">Membrane</keyword>
<dbReference type="RefSeq" id="WP_117950387.1">
    <property type="nucleotide sequence ID" value="NZ_JBBMEZ010000005.1"/>
</dbReference>
<feature type="transmembrane region" description="Helical" evidence="1">
    <location>
        <begin position="137"/>
        <end position="161"/>
    </location>
</feature>
<protein>
    <submittedName>
        <fullName evidence="2">Uncharacterized protein</fullName>
    </submittedName>
</protein>